<dbReference type="Proteomes" id="UP000190961">
    <property type="component" value="Unassembled WGS sequence"/>
</dbReference>
<gene>
    <name evidence="1" type="ORF">SAMN05660236_1851</name>
</gene>
<accession>A0A1T5K6F2</accession>
<dbReference type="STRING" id="688867.SAMN05660236_1851"/>
<proteinExistence type="predicted"/>
<sequence length="49" mass="5954">MYHLSRNIISLFYLKDEILIQKEITNFPNTHISFPNDQDYFPKHLKCLN</sequence>
<protein>
    <submittedName>
        <fullName evidence="1">Uncharacterized protein</fullName>
    </submittedName>
</protein>
<organism evidence="1 2">
    <name type="scientific">Ohtaekwangia koreensis</name>
    <dbReference type="NCBI Taxonomy" id="688867"/>
    <lineage>
        <taxon>Bacteria</taxon>
        <taxon>Pseudomonadati</taxon>
        <taxon>Bacteroidota</taxon>
        <taxon>Cytophagia</taxon>
        <taxon>Cytophagales</taxon>
        <taxon>Fulvivirgaceae</taxon>
        <taxon>Ohtaekwangia</taxon>
    </lineage>
</organism>
<keyword evidence="2" id="KW-1185">Reference proteome</keyword>
<evidence type="ECO:0000313" key="1">
    <source>
        <dbReference type="EMBL" id="SKC59115.1"/>
    </source>
</evidence>
<evidence type="ECO:0000313" key="2">
    <source>
        <dbReference type="Proteomes" id="UP000190961"/>
    </source>
</evidence>
<name>A0A1T5K6F2_9BACT</name>
<reference evidence="1 2" key="1">
    <citation type="submission" date="2017-02" db="EMBL/GenBank/DDBJ databases">
        <authorList>
            <person name="Peterson S.W."/>
        </authorList>
    </citation>
    <scope>NUCLEOTIDE SEQUENCE [LARGE SCALE GENOMIC DNA]</scope>
    <source>
        <strain evidence="1 2">DSM 25262</strain>
    </source>
</reference>
<dbReference type="EMBL" id="FUZU01000001">
    <property type="protein sequence ID" value="SKC59115.1"/>
    <property type="molecule type" value="Genomic_DNA"/>
</dbReference>
<dbReference type="AlphaFoldDB" id="A0A1T5K6F2"/>